<accession>A0A1H8Y8R5</accession>
<dbReference type="InterPro" id="IPR052893">
    <property type="entry name" value="TCS_response_regulator"/>
</dbReference>
<dbReference type="PANTHER" id="PTHR44520">
    <property type="entry name" value="RESPONSE REGULATOR RCP1-RELATED"/>
    <property type="match status" value="1"/>
</dbReference>
<dbReference type="InterPro" id="IPR011006">
    <property type="entry name" value="CheY-like_superfamily"/>
</dbReference>
<evidence type="ECO:0000259" key="2">
    <source>
        <dbReference type="PROSITE" id="PS50110"/>
    </source>
</evidence>
<sequence>MNGEPLVILLVEDNMDHAELILRCFEENRISNRVLHVTDGEAALNYLYGVEQFANRSEHPLPNLLLLDLRLPKIDGLQVLLRIKQHERLKHIPVVVLSSSESEKDMIAAYDSYVNSYVIKPLDYERFISLMKELNFYWIGWNKVPY</sequence>
<dbReference type="Proteomes" id="UP000198847">
    <property type="component" value="Unassembled WGS sequence"/>
</dbReference>
<feature type="domain" description="Response regulatory" evidence="2">
    <location>
        <begin position="7"/>
        <end position="135"/>
    </location>
</feature>
<dbReference type="InterPro" id="IPR001789">
    <property type="entry name" value="Sig_transdc_resp-reg_receiver"/>
</dbReference>
<evidence type="ECO:0000256" key="1">
    <source>
        <dbReference type="PROSITE-ProRule" id="PRU00169"/>
    </source>
</evidence>
<reference evidence="3 4" key="1">
    <citation type="submission" date="2016-10" db="EMBL/GenBank/DDBJ databases">
        <authorList>
            <person name="de Groot N.N."/>
        </authorList>
    </citation>
    <scope>NUCLEOTIDE SEQUENCE [LARGE SCALE GENOMIC DNA]</scope>
    <source>
        <strain evidence="3 4">DSM 13305</strain>
    </source>
</reference>
<dbReference type="PROSITE" id="PS50110">
    <property type="entry name" value="RESPONSE_REGULATORY"/>
    <property type="match status" value="1"/>
</dbReference>
<organism evidence="3 4">
    <name type="scientific">Propionispora vibrioides</name>
    <dbReference type="NCBI Taxonomy" id="112903"/>
    <lineage>
        <taxon>Bacteria</taxon>
        <taxon>Bacillati</taxon>
        <taxon>Bacillota</taxon>
        <taxon>Negativicutes</taxon>
        <taxon>Selenomonadales</taxon>
        <taxon>Sporomusaceae</taxon>
        <taxon>Propionispora</taxon>
    </lineage>
</organism>
<dbReference type="Gene3D" id="3.40.50.2300">
    <property type="match status" value="1"/>
</dbReference>
<dbReference type="SMART" id="SM00448">
    <property type="entry name" value="REC"/>
    <property type="match status" value="1"/>
</dbReference>
<evidence type="ECO:0000313" key="3">
    <source>
        <dbReference type="EMBL" id="SEP47878.1"/>
    </source>
</evidence>
<dbReference type="GO" id="GO:0000160">
    <property type="term" value="P:phosphorelay signal transduction system"/>
    <property type="evidence" value="ECO:0007669"/>
    <property type="project" value="InterPro"/>
</dbReference>
<proteinExistence type="predicted"/>
<name>A0A1H8Y8R5_9FIRM</name>
<dbReference type="Pfam" id="PF00072">
    <property type="entry name" value="Response_reg"/>
    <property type="match status" value="1"/>
</dbReference>
<dbReference type="AlphaFoldDB" id="A0A1H8Y8R5"/>
<dbReference type="OrthoDB" id="9800897at2"/>
<dbReference type="STRING" id="112903.SAMN04490178_1513"/>
<dbReference type="SUPFAM" id="SSF52172">
    <property type="entry name" value="CheY-like"/>
    <property type="match status" value="1"/>
</dbReference>
<dbReference type="PANTHER" id="PTHR44520:SF1">
    <property type="entry name" value="TWO-COMPONENT SYSTEM REGULATORY PROTEIN"/>
    <property type="match status" value="1"/>
</dbReference>
<gene>
    <name evidence="3" type="ORF">SAMN04490178_1513</name>
</gene>
<protein>
    <submittedName>
        <fullName evidence="3">Response regulator receiver domain-containing protein</fullName>
    </submittedName>
</protein>
<dbReference type="CDD" id="cd17557">
    <property type="entry name" value="REC_Rcp-like"/>
    <property type="match status" value="1"/>
</dbReference>
<keyword evidence="1" id="KW-0597">Phosphoprotein</keyword>
<feature type="modified residue" description="4-aspartylphosphate" evidence="1">
    <location>
        <position position="68"/>
    </location>
</feature>
<dbReference type="RefSeq" id="WP_091752446.1">
    <property type="nucleotide sequence ID" value="NZ_FODY01000051.1"/>
</dbReference>
<evidence type="ECO:0000313" key="4">
    <source>
        <dbReference type="Proteomes" id="UP000198847"/>
    </source>
</evidence>
<keyword evidence="4" id="KW-1185">Reference proteome</keyword>
<dbReference type="EMBL" id="FODY01000051">
    <property type="protein sequence ID" value="SEP47878.1"/>
    <property type="molecule type" value="Genomic_DNA"/>
</dbReference>